<dbReference type="InterPro" id="IPR003431">
    <property type="entry name" value="B-propeller_Phytase"/>
</dbReference>
<protein>
    <submittedName>
        <fullName evidence="3">3-phytase</fullName>
        <ecNumber evidence="3">3.1.3.8</ecNumber>
    </submittedName>
</protein>
<dbReference type="RefSeq" id="WP_310502464.1">
    <property type="nucleotide sequence ID" value="NZ_JAVDSB010000023.1"/>
</dbReference>
<keyword evidence="4" id="KW-1185">Reference proteome</keyword>
<dbReference type="Pfam" id="PF02333">
    <property type="entry name" value="Phytase"/>
    <property type="match status" value="1"/>
</dbReference>
<accession>A0ABU1P7N7</accession>
<organism evidence="3 4">
    <name type="scientific">Paenibacillus qinlingensis</name>
    <dbReference type="NCBI Taxonomy" id="1837343"/>
    <lineage>
        <taxon>Bacteria</taxon>
        <taxon>Bacillati</taxon>
        <taxon>Bacillota</taxon>
        <taxon>Bacilli</taxon>
        <taxon>Bacillales</taxon>
        <taxon>Paenibacillaceae</taxon>
        <taxon>Paenibacillus</taxon>
    </lineage>
</organism>
<dbReference type="InterPro" id="IPR011042">
    <property type="entry name" value="6-blade_b-propeller_TolB-like"/>
</dbReference>
<comment type="caution">
    <text evidence="3">The sequence shown here is derived from an EMBL/GenBank/DDBJ whole genome shotgun (WGS) entry which is preliminary data.</text>
</comment>
<evidence type="ECO:0000256" key="1">
    <source>
        <dbReference type="SAM" id="SignalP"/>
    </source>
</evidence>
<feature type="chain" id="PRO_5046353196" evidence="1">
    <location>
        <begin position="26"/>
        <end position="463"/>
    </location>
</feature>
<dbReference type="InterPro" id="IPR036582">
    <property type="entry name" value="Mao_N_sf"/>
</dbReference>
<keyword evidence="3" id="KW-0378">Hydrolase</keyword>
<sequence>MKKTQLLIATTMFAGMLLPTLHLNAASSDYVPLREQLEKIGSKISWDTKDRTVTFKLKNGIAGIVTIDDAKYRLAGKEAKLSTPVKLVDEKTVIPASLLQSILAENAKYQDSKDVIPTFSVKAQGETEAVDSGEDAADDPSIWVDPKDPTKSKLVATNKAGGLLVYNLDGKQLQSYKIGKMNNIDLRYDFPLGDKKVDIVAASNRTTNTIDVFVISGETGELTDIVAQPIKSSMSEVYGFSLYHSLKTGKFYALVLGKKGEFEQYELSDNGNGKIAGKLVRELHLATQSEGLVADDEYGTMYIAEEDYAIWKYSAEPDGSKEPLSTVDIADGRRLQDDIEGLTLYYGKDGSGYLIASSQGSNSYAIYNREGNNPFMTTFNIADDDKIDGTSETDGIDVMSFGLGAKYPNGIFVSQDDANMDNGKKINQNFKIVGWEQIASGASPKLDIQNNMNPRQLINRNTK</sequence>
<evidence type="ECO:0000313" key="3">
    <source>
        <dbReference type="EMBL" id="MDR6555067.1"/>
    </source>
</evidence>
<proteinExistence type="predicted"/>
<evidence type="ECO:0000259" key="2">
    <source>
        <dbReference type="PROSITE" id="PS51662"/>
    </source>
</evidence>
<dbReference type="EMBL" id="JAVDSB010000023">
    <property type="protein sequence ID" value="MDR6555067.1"/>
    <property type="molecule type" value="Genomic_DNA"/>
</dbReference>
<dbReference type="EC" id="3.1.3.8" evidence="3"/>
<dbReference type="SUPFAM" id="SSF55383">
    <property type="entry name" value="Copper amine oxidase, domain N"/>
    <property type="match status" value="1"/>
</dbReference>
<dbReference type="GO" id="GO:0016158">
    <property type="term" value="F:inositol hexakisphosphate 3-phosphatase activity"/>
    <property type="evidence" value="ECO:0007669"/>
    <property type="project" value="UniProtKB-EC"/>
</dbReference>
<dbReference type="SUPFAM" id="SSF50956">
    <property type="entry name" value="Thermostable phytase (3-phytase)"/>
    <property type="match status" value="1"/>
</dbReference>
<dbReference type="Proteomes" id="UP001267290">
    <property type="component" value="Unassembled WGS sequence"/>
</dbReference>
<feature type="signal peptide" evidence="1">
    <location>
        <begin position="1"/>
        <end position="25"/>
    </location>
</feature>
<keyword evidence="1" id="KW-0732">Signal</keyword>
<dbReference type="Gene3D" id="2.120.10.30">
    <property type="entry name" value="TolB, C-terminal domain"/>
    <property type="match status" value="1"/>
</dbReference>
<feature type="domain" description="BPP" evidence="2">
    <location>
        <begin position="111"/>
        <end position="442"/>
    </location>
</feature>
<reference evidence="3 4" key="1">
    <citation type="submission" date="2023-07" db="EMBL/GenBank/DDBJ databases">
        <title>Sorghum-associated microbial communities from plants grown in Nebraska, USA.</title>
        <authorList>
            <person name="Schachtman D."/>
        </authorList>
    </citation>
    <scope>NUCLEOTIDE SEQUENCE [LARGE SCALE GENOMIC DNA]</scope>
    <source>
        <strain evidence="3 4">CC258</strain>
    </source>
</reference>
<evidence type="ECO:0000313" key="4">
    <source>
        <dbReference type="Proteomes" id="UP001267290"/>
    </source>
</evidence>
<dbReference type="PROSITE" id="PS51662">
    <property type="entry name" value="BP_PHYTASE"/>
    <property type="match status" value="1"/>
</dbReference>
<dbReference type="Gene3D" id="3.30.457.10">
    <property type="entry name" value="Copper amine oxidase-like, N-terminal domain"/>
    <property type="match status" value="1"/>
</dbReference>
<name>A0ABU1P7N7_9BACL</name>
<gene>
    <name evidence="3" type="ORF">J2736_006321</name>
</gene>